<dbReference type="Proteomes" id="UP001377567">
    <property type="component" value="Unassembled WGS sequence"/>
</dbReference>
<dbReference type="InterPro" id="IPR044294">
    <property type="entry name" value="Lipase-like"/>
</dbReference>
<evidence type="ECO:0000256" key="2">
    <source>
        <dbReference type="ARBA" id="ARBA00022963"/>
    </source>
</evidence>
<evidence type="ECO:0000313" key="6">
    <source>
        <dbReference type="EMBL" id="GMM53431.1"/>
    </source>
</evidence>
<protein>
    <submittedName>
        <fullName evidence="6">Hydrolase</fullName>
    </submittedName>
</protein>
<comment type="similarity">
    <text evidence="1">Belongs to the putative lipase ROG1 family.</text>
</comment>
<accession>A0AAV5RPG6</accession>
<organism evidence="6 7">
    <name type="scientific">Maudiozyma humilis</name>
    <name type="common">Sour dough yeast</name>
    <name type="synonym">Kazachstania humilis</name>
    <dbReference type="NCBI Taxonomy" id="51915"/>
    <lineage>
        <taxon>Eukaryota</taxon>
        <taxon>Fungi</taxon>
        <taxon>Dikarya</taxon>
        <taxon>Ascomycota</taxon>
        <taxon>Saccharomycotina</taxon>
        <taxon>Saccharomycetes</taxon>
        <taxon>Saccharomycetales</taxon>
        <taxon>Saccharomycetaceae</taxon>
        <taxon>Maudiozyma</taxon>
    </lineage>
</organism>
<dbReference type="PANTHER" id="PTHR12482:SF24">
    <property type="entry name" value="LIPID DROPLET PHOSPHOLIPASE 1"/>
    <property type="match status" value="1"/>
</dbReference>
<name>A0AAV5RPG6_MAUHU</name>
<comment type="caution">
    <text evidence="6">The sequence shown here is derived from an EMBL/GenBank/DDBJ whole genome shotgun (WGS) entry which is preliminary data.</text>
</comment>
<sequence>MSYDPRSSHLFVLIHGLWGTPEHMESLRQSFKAAMDPRENAVFLLPSRNAKFKTFDGIEILGYRVLLEVCQFIQQYNEDNKDGRQIRRISIIGYSLGGLVARFVVGKMFTECREYFRGIEPALFLTMATPHIGIKFFNPQHSLWRSITNPVLTFLGSNALGKSGRELFITNSYNDTLVRLSSGEFTEGLARFQRRVVCANVKNDRTVAFYTAFVSEYDPFIDTQNRLNYTFEQGVPGTGYSGILPRIVDMDKLDPADMRVVVRRPRTLKQKLVLYVMIPCLLVVFFPIALIVNISGTIYRHVATSRYRRMIRDGDLPSEFRERIGISSRLTRYVSETYESIVKESDDPNAARNNDVGDDDDDDDDDDNLSMGLGQHIHDDKASIVAAEQLEEEKWNTFIDKYSSVMDPRRDWLGRFKKLPFDEKRKLIVRNLSELEWIRVPLYVKSINSHGGIVARRGMNEDAPPTSIAAVEFVGKLVSHLVSSMH</sequence>
<keyword evidence="4" id="KW-0812">Transmembrane</keyword>
<evidence type="ECO:0000256" key="1">
    <source>
        <dbReference type="ARBA" id="ARBA00007920"/>
    </source>
</evidence>
<dbReference type="InterPro" id="IPR029058">
    <property type="entry name" value="AB_hydrolase_fold"/>
</dbReference>
<feature type="compositionally biased region" description="Acidic residues" evidence="3">
    <location>
        <begin position="356"/>
        <end position="368"/>
    </location>
</feature>
<feature type="transmembrane region" description="Helical" evidence="4">
    <location>
        <begin position="272"/>
        <end position="292"/>
    </location>
</feature>
<dbReference type="Pfam" id="PF05057">
    <property type="entry name" value="DUF676"/>
    <property type="match status" value="1"/>
</dbReference>
<dbReference type="EMBL" id="BTGD01000001">
    <property type="protein sequence ID" value="GMM53431.1"/>
    <property type="molecule type" value="Genomic_DNA"/>
</dbReference>
<evidence type="ECO:0000256" key="3">
    <source>
        <dbReference type="SAM" id="MobiDB-lite"/>
    </source>
</evidence>
<feature type="region of interest" description="Disordered" evidence="3">
    <location>
        <begin position="344"/>
        <end position="374"/>
    </location>
</feature>
<proteinExistence type="inferred from homology"/>
<keyword evidence="6" id="KW-0378">Hydrolase</keyword>
<keyword evidence="7" id="KW-1185">Reference proteome</keyword>
<gene>
    <name evidence="6" type="ORF">DAKH74_000470</name>
</gene>
<evidence type="ECO:0000256" key="4">
    <source>
        <dbReference type="SAM" id="Phobius"/>
    </source>
</evidence>
<dbReference type="GO" id="GO:0047372">
    <property type="term" value="F:monoacylglycerol lipase activity"/>
    <property type="evidence" value="ECO:0007669"/>
    <property type="project" value="TreeGrafter"/>
</dbReference>
<keyword evidence="4" id="KW-0472">Membrane</keyword>
<feature type="domain" description="DUF676" evidence="5">
    <location>
        <begin position="7"/>
        <end position="211"/>
    </location>
</feature>
<dbReference type="InterPro" id="IPR007751">
    <property type="entry name" value="DUF676_lipase-like"/>
</dbReference>
<dbReference type="AlphaFoldDB" id="A0AAV5RPG6"/>
<dbReference type="GO" id="GO:0016042">
    <property type="term" value="P:lipid catabolic process"/>
    <property type="evidence" value="ECO:0007669"/>
    <property type="project" value="UniProtKB-KW"/>
</dbReference>
<evidence type="ECO:0000313" key="7">
    <source>
        <dbReference type="Proteomes" id="UP001377567"/>
    </source>
</evidence>
<evidence type="ECO:0000259" key="5">
    <source>
        <dbReference type="Pfam" id="PF05057"/>
    </source>
</evidence>
<dbReference type="PANTHER" id="PTHR12482">
    <property type="entry name" value="LIPASE ROG1-RELATED-RELATED"/>
    <property type="match status" value="1"/>
</dbReference>
<dbReference type="GO" id="GO:0004622">
    <property type="term" value="F:phosphatidylcholine lysophospholipase activity"/>
    <property type="evidence" value="ECO:0007669"/>
    <property type="project" value="TreeGrafter"/>
</dbReference>
<dbReference type="Gene3D" id="3.40.50.1820">
    <property type="entry name" value="alpha/beta hydrolase"/>
    <property type="match status" value="1"/>
</dbReference>
<keyword evidence="4" id="KW-1133">Transmembrane helix</keyword>
<dbReference type="GO" id="GO:0005811">
    <property type="term" value="C:lipid droplet"/>
    <property type="evidence" value="ECO:0007669"/>
    <property type="project" value="TreeGrafter"/>
</dbReference>
<dbReference type="SUPFAM" id="SSF53474">
    <property type="entry name" value="alpha/beta-Hydrolases"/>
    <property type="match status" value="1"/>
</dbReference>
<reference evidence="6 7" key="1">
    <citation type="journal article" date="2023" name="Elife">
        <title>Identification of key yeast species and microbe-microbe interactions impacting larval growth of Drosophila in the wild.</title>
        <authorList>
            <person name="Mure A."/>
            <person name="Sugiura Y."/>
            <person name="Maeda R."/>
            <person name="Honda K."/>
            <person name="Sakurai N."/>
            <person name="Takahashi Y."/>
            <person name="Watada M."/>
            <person name="Katoh T."/>
            <person name="Gotoh A."/>
            <person name="Gotoh Y."/>
            <person name="Taniguchi I."/>
            <person name="Nakamura K."/>
            <person name="Hayashi T."/>
            <person name="Katayama T."/>
            <person name="Uemura T."/>
            <person name="Hattori Y."/>
        </authorList>
    </citation>
    <scope>NUCLEOTIDE SEQUENCE [LARGE SCALE GENOMIC DNA]</scope>
    <source>
        <strain evidence="6 7">KH-74</strain>
    </source>
</reference>
<keyword evidence="2" id="KW-0442">Lipid degradation</keyword>
<keyword evidence="2" id="KW-0443">Lipid metabolism</keyword>